<name>A0A5S6QJN6_TRIMR</name>
<feature type="coiled-coil region" evidence="5">
    <location>
        <begin position="300"/>
        <end position="354"/>
    </location>
</feature>
<keyword evidence="6" id="KW-1185">Reference proteome</keyword>
<evidence type="ECO:0000256" key="5">
    <source>
        <dbReference type="SAM" id="Coils"/>
    </source>
</evidence>
<dbReference type="PANTHER" id="PTHR16011">
    <property type="entry name" value="IFT57/HIPPI"/>
    <property type="match status" value="1"/>
</dbReference>
<keyword evidence="4" id="KW-0966">Cell projection</keyword>
<dbReference type="GO" id="GO:0005815">
    <property type="term" value="C:microtubule organizing center"/>
    <property type="evidence" value="ECO:0007669"/>
    <property type="project" value="TreeGrafter"/>
</dbReference>
<evidence type="ECO:0000256" key="4">
    <source>
        <dbReference type="ARBA" id="ARBA00023273"/>
    </source>
</evidence>
<reference evidence="7" key="1">
    <citation type="submission" date="2019-12" db="UniProtKB">
        <authorList>
            <consortium name="WormBaseParasite"/>
        </authorList>
    </citation>
    <scope>IDENTIFICATION</scope>
</reference>
<evidence type="ECO:0000256" key="1">
    <source>
        <dbReference type="ARBA" id="ARBA00004138"/>
    </source>
</evidence>
<dbReference type="GO" id="GO:0042073">
    <property type="term" value="P:intraciliary transport"/>
    <property type="evidence" value="ECO:0007669"/>
    <property type="project" value="TreeGrafter"/>
</dbReference>
<dbReference type="WBParaSite" id="TMUE_2000007418.1">
    <property type="protein sequence ID" value="TMUE_2000007418.1"/>
    <property type="gene ID" value="WBGene00285692"/>
</dbReference>
<organism evidence="6 7">
    <name type="scientific">Trichuris muris</name>
    <name type="common">Mouse whipworm</name>
    <dbReference type="NCBI Taxonomy" id="70415"/>
    <lineage>
        <taxon>Eukaryota</taxon>
        <taxon>Metazoa</taxon>
        <taxon>Ecdysozoa</taxon>
        <taxon>Nematoda</taxon>
        <taxon>Enoplea</taxon>
        <taxon>Dorylaimia</taxon>
        <taxon>Trichinellida</taxon>
        <taxon>Trichuridae</taxon>
        <taxon>Trichuris</taxon>
    </lineage>
</organism>
<keyword evidence="3" id="KW-0969">Cilium</keyword>
<dbReference type="STRING" id="70415.A0A5S6QJN6"/>
<comment type="similarity">
    <text evidence="2">Belongs to the IFT57 family.</text>
</comment>
<dbReference type="GO" id="GO:1905515">
    <property type="term" value="P:non-motile cilium assembly"/>
    <property type="evidence" value="ECO:0007669"/>
    <property type="project" value="TreeGrafter"/>
</dbReference>
<comment type="subcellular location">
    <subcellularLocation>
        <location evidence="1">Cell projection</location>
        <location evidence="1">Cilium</location>
    </subcellularLocation>
</comment>
<dbReference type="Proteomes" id="UP000046395">
    <property type="component" value="Unassembled WGS sequence"/>
</dbReference>
<accession>A0A5S6QJN6</accession>
<dbReference type="Pfam" id="PF10498">
    <property type="entry name" value="IFT57"/>
    <property type="match status" value="1"/>
</dbReference>
<dbReference type="GO" id="GO:0005929">
    <property type="term" value="C:cilium"/>
    <property type="evidence" value="ECO:0007669"/>
    <property type="project" value="UniProtKB-SubCell"/>
</dbReference>
<evidence type="ECO:0000313" key="6">
    <source>
        <dbReference type="Proteomes" id="UP000046395"/>
    </source>
</evidence>
<evidence type="ECO:0000256" key="2">
    <source>
        <dbReference type="ARBA" id="ARBA00009415"/>
    </source>
</evidence>
<proteinExistence type="inferred from homology"/>
<dbReference type="InterPro" id="IPR019530">
    <property type="entry name" value="Intra-flagellar_transport_57"/>
</dbReference>
<dbReference type="PANTHER" id="PTHR16011:SF0">
    <property type="entry name" value="INTRAFLAGELLAR TRANSPORT PROTEIN 57 HOMOLOG"/>
    <property type="match status" value="1"/>
</dbReference>
<dbReference type="GO" id="GO:0030992">
    <property type="term" value="C:intraciliary transport particle B"/>
    <property type="evidence" value="ECO:0007669"/>
    <property type="project" value="TreeGrafter"/>
</dbReference>
<dbReference type="AlphaFoldDB" id="A0A5S6QJN6"/>
<evidence type="ECO:0000256" key="3">
    <source>
        <dbReference type="ARBA" id="ARBA00023069"/>
    </source>
</evidence>
<keyword evidence="5" id="KW-0175">Coiled coil</keyword>
<evidence type="ECO:0000313" key="7">
    <source>
        <dbReference type="WBParaSite" id="TMUE_2000007418.1"/>
    </source>
</evidence>
<sequence length="385" mass="43371">MDEIGDNPVLKSKDQQDGSVVSSKNVIRMELLQQKLKVLNMDGEFVMLAIANKSIPRHYFAFSTNSAEQFYQMVNLAAWLLRKCGISSFPLSKEDENPNAVIAGILNEMKKLGMAVDYSASRLRIGSGEQCIRLLDSLANEALPEIDSKHVDAEEGTTDTNMELKPDAFIEDVNEEAYSDEEVDQQVLNLSTPSGDAQSSHDKVNSNAVDPYELQQELDRDWRHCLEQVQTADQTTDDIKAELLNPLTQLASEIEQAIGKINSRERYINTQLEPVLNEIYKTRNRLTEVKANYRNAATGLTEKSNNLSKINEELEEVKEELEERMACLADGAPLAKVKQAIKDLKRDLLILDVQLTVAHQKLFRAQMNAQRENTKAFYGNSKVDF</sequence>
<dbReference type="GO" id="GO:0005794">
    <property type="term" value="C:Golgi apparatus"/>
    <property type="evidence" value="ECO:0007669"/>
    <property type="project" value="TreeGrafter"/>
</dbReference>
<protein>
    <submittedName>
        <fullName evidence="7">Intraflagellar transport protein 57 homolog</fullName>
    </submittedName>
</protein>